<reference evidence="1 2" key="1">
    <citation type="submission" date="2021-01" db="EMBL/GenBank/DDBJ databases">
        <title>Genomic Encyclopedia of Type Strains, Phase IV (KMG-IV): sequencing the most valuable type-strain genomes for metagenomic binning, comparative biology and taxonomic classification.</title>
        <authorList>
            <person name="Goeker M."/>
        </authorList>
    </citation>
    <scope>NUCLEOTIDE SEQUENCE [LARGE SCALE GENOMIC DNA]</scope>
    <source>
        <strain evidence="1 2">DSM 25890</strain>
    </source>
</reference>
<organism evidence="1 2">
    <name type="scientific">Alkaliphilus hydrothermalis</name>
    <dbReference type="NCBI Taxonomy" id="1482730"/>
    <lineage>
        <taxon>Bacteria</taxon>
        <taxon>Bacillati</taxon>
        <taxon>Bacillota</taxon>
        <taxon>Clostridia</taxon>
        <taxon>Peptostreptococcales</taxon>
        <taxon>Natronincolaceae</taxon>
        <taxon>Alkaliphilus</taxon>
    </lineage>
</organism>
<proteinExistence type="predicted"/>
<dbReference type="RefSeq" id="WP_204403148.1">
    <property type="nucleotide sequence ID" value="NZ_JAFBEE010000016.1"/>
</dbReference>
<accession>A0ABS2NS20</accession>
<name>A0ABS2NS20_9FIRM</name>
<evidence type="ECO:0000313" key="1">
    <source>
        <dbReference type="EMBL" id="MBM7615672.1"/>
    </source>
</evidence>
<gene>
    <name evidence="1" type="ORF">JOC73_002246</name>
</gene>
<keyword evidence="2" id="KW-1185">Reference proteome</keyword>
<evidence type="ECO:0000313" key="2">
    <source>
        <dbReference type="Proteomes" id="UP001314796"/>
    </source>
</evidence>
<dbReference type="EMBL" id="JAFBEE010000016">
    <property type="protein sequence ID" value="MBM7615672.1"/>
    <property type="molecule type" value="Genomic_DNA"/>
</dbReference>
<dbReference type="Proteomes" id="UP001314796">
    <property type="component" value="Unassembled WGS sequence"/>
</dbReference>
<sequence length="136" mass="16034">MRNTISSKNLEACLQYTYVDKITASEYASFIRFLIKTMKKEMPIEILNNLNDTIIKGMIKDFSIEYKENAEGEEDHFTINLVEEGEEKKVMMLNIGKEKVGKDNKNSAKTFYRFYLYPESNEEGYRVTFNRRVTKK</sequence>
<protein>
    <submittedName>
        <fullName evidence="1">Uncharacterized protein</fullName>
    </submittedName>
</protein>
<comment type="caution">
    <text evidence="1">The sequence shown here is derived from an EMBL/GenBank/DDBJ whole genome shotgun (WGS) entry which is preliminary data.</text>
</comment>